<sequence>MPTLAPLATHTAASIPPGTTVEQETHRSTPASASRRAASGARQHAQASRAAALPFPALALSLAARVPDALSAVPPQAA</sequence>
<protein>
    <submittedName>
        <fullName evidence="2">Uncharacterized protein</fullName>
    </submittedName>
</protein>
<keyword evidence="3" id="KW-1185">Reference proteome</keyword>
<organism evidence="2 3">
    <name type="scientific">Burkholderia mayonis</name>
    <dbReference type="NCBI Taxonomy" id="1385591"/>
    <lineage>
        <taxon>Bacteria</taxon>
        <taxon>Pseudomonadati</taxon>
        <taxon>Pseudomonadota</taxon>
        <taxon>Betaproteobacteria</taxon>
        <taxon>Burkholderiales</taxon>
        <taxon>Burkholderiaceae</taxon>
        <taxon>Burkholderia</taxon>
        <taxon>pseudomallei group</taxon>
    </lineage>
</organism>
<name>A0A1B4FFM6_9BURK</name>
<evidence type="ECO:0000313" key="3">
    <source>
        <dbReference type="Proteomes" id="UP000062519"/>
    </source>
</evidence>
<reference evidence="2 3" key="1">
    <citation type="submission" date="2015-12" db="EMBL/GenBank/DDBJ databases">
        <title>Diversity of Burkholderia near neighbor genomes.</title>
        <authorList>
            <person name="Sahl J."/>
            <person name="Wagner D."/>
            <person name="Keim P."/>
        </authorList>
    </citation>
    <scope>NUCLEOTIDE SEQUENCE [LARGE SCALE GENOMIC DNA]</scope>
    <source>
        <strain evidence="2 3">BDU6</strain>
    </source>
</reference>
<gene>
    <name evidence="2" type="ORF">WS70_12250</name>
</gene>
<dbReference type="AlphaFoldDB" id="A0A1B4FFM6"/>
<feature type="compositionally biased region" description="Low complexity" evidence="1">
    <location>
        <begin position="1"/>
        <end position="13"/>
    </location>
</feature>
<proteinExistence type="predicted"/>
<feature type="region of interest" description="Disordered" evidence="1">
    <location>
        <begin position="1"/>
        <end position="45"/>
    </location>
</feature>
<dbReference type="EMBL" id="CP013386">
    <property type="protein sequence ID" value="AOJ02503.1"/>
    <property type="molecule type" value="Genomic_DNA"/>
</dbReference>
<accession>A0A1B4FFM6</accession>
<dbReference type="KEGG" id="buu:WS70_12250"/>
<evidence type="ECO:0000313" key="2">
    <source>
        <dbReference type="EMBL" id="AOJ02503.1"/>
    </source>
</evidence>
<evidence type="ECO:0000256" key="1">
    <source>
        <dbReference type="SAM" id="MobiDB-lite"/>
    </source>
</evidence>
<dbReference type="Proteomes" id="UP000062519">
    <property type="component" value="Chromosome 1"/>
</dbReference>
<feature type="compositionally biased region" description="Low complexity" evidence="1">
    <location>
        <begin position="31"/>
        <end position="45"/>
    </location>
</feature>